<organism evidence="1 2">
    <name type="scientific">Oricola thermophila</name>
    <dbReference type="NCBI Taxonomy" id="2742145"/>
    <lineage>
        <taxon>Bacteria</taxon>
        <taxon>Pseudomonadati</taxon>
        <taxon>Pseudomonadota</taxon>
        <taxon>Alphaproteobacteria</taxon>
        <taxon>Hyphomicrobiales</taxon>
        <taxon>Ahrensiaceae</taxon>
        <taxon>Oricola</taxon>
    </lineage>
</organism>
<keyword evidence="2" id="KW-1185">Reference proteome</keyword>
<sequence length="356" mass="39230">MRPTPSGSSSFRLLSVTLALLISLFSPESEAREFKRIRDISVDCSDALSCDLSTYNAQSELYTVIFRRRASRDAPVELVLGVRETLAPGSEVTMRIDGAEVVRLPVSELSYRAAVYEYIFRGEAEISKLIEYAKTGMDLRVSYRTRGTETVSAFSLSGFIAGLIFMDEVQGRVGREDALYAAAGTPDRDAAPVREITSFSEIPFQIRGHFSDMPSARCGGMDEDRFADLGGFEARTGDSVYLVGLPCGPGGAYNQPFAFWERTGSSFRAVALPVMSAEGPTTSELAWNISWDQERRELTGFFKGRGLGDCGSFDRWIWTERDEGFAFVLVESRVKAECDGDPGGGPDNWPSLWPPE</sequence>
<gene>
    <name evidence="1" type="ORF">HTY61_01090</name>
</gene>
<evidence type="ECO:0000313" key="1">
    <source>
        <dbReference type="EMBL" id="QKV17158.1"/>
    </source>
</evidence>
<proteinExistence type="predicted"/>
<evidence type="ECO:0000313" key="2">
    <source>
        <dbReference type="Proteomes" id="UP000509367"/>
    </source>
</evidence>
<dbReference type="Pfam" id="PF06674">
    <property type="entry name" value="DUF1176"/>
    <property type="match status" value="1"/>
</dbReference>
<accession>A0A6N1V8W2</accession>
<dbReference type="EMBL" id="CP054836">
    <property type="protein sequence ID" value="QKV17158.1"/>
    <property type="molecule type" value="Genomic_DNA"/>
</dbReference>
<dbReference type="RefSeq" id="WP_175275054.1">
    <property type="nucleotide sequence ID" value="NZ_CP054836.1"/>
</dbReference>
<dbReference type="Proteomes" id="UP000509367">
    <property type="component" value="Chromosome"/>
</dbReference>
<reference evidence="1 2" key="1">
    <citation type="submission" date="2020-06" db="EMBL/GenBank/DDBJ databases">
        <title>Oricola thermophila sp. nov. isolated from a tidal sediments.</title>
        <authorList>
            <person name="Kwon K.K."/>
            <person name="Yang S.-H."/>
            <person name="Park M.-J."/>
        </authorList>
    </citation>
    <scope>NUCLEOTIDE SEQUENCE [LARGE SCALE GENOMIC DNA]</scope>
    <source>
        <strain evidence="1 2">MEBiC13590</strain>
    </source>
</reference>
<name>A0A6N1V8W2_9HYPH</name>
<dbReference type="KEGG" id="orm:HTY61_01090"/>
<dbReference type="AlphaFoldDB" id="A0A6N1V8W2"/>
<dbReference type="InterPro" id="IPR009560">
    <property type="entry name" value="DUF1176"/>
</dbReference>
<protein>
    <submittedName>
        <fullName evidence="1">DUF1176 domain-containing protein</fullName>
    </submittedName>
</protein>